<sequence>MNMESEGGVVVRGRVEIDMRQPFRSVKEAVTLFGEKVLAGEIYGNKLKEKQTKGNTEAHNQCEKETAVITADGLEETKQSLEKSKELEGNLMAYYLRSLKQELEQTKKELQQLKGSRELIVSDHHHKPPPSNIDDEIEELKFIENTTTNFEVKKSTQTDVQEEFEFENNKRSVKFASPPLLTRVIISKEDGETGAKISPLIGEKKFKKKPLNIPLFGLLFSKKKGYQKEESL</sequence>
<reference evidence="1 2" key="1">
    <citation type="submission" date="2024-11" db="EMBL/GenBank/DDBJ databases">
        <title>A near-complete genome assembly of Cinchona calisaya.</title>
        <authorList>
            <person name="Lian D.C."/>
            <person name="Zhao X.W."/>
            <person name="Wei L."/>
        </authorList>
    </citation>
    <scope>NUCLEOTIDE SEQUENCE [LARGE SCALE GENOMIC DNA]</scope>
    <source>
        <tissue evidence="1">Nenye</tissue>
    </source>
</reference>
<dbReference type="AlphaFoldDB" id="A0ABD3A3A8"/>
<proteinExistence type="predicted"/>
<dbReference type="EMBL" id="JBJUIK010000006">
    <property type="protein sequence ID" value="KAL3525277.1"/>
    <property type="molecule type" value="Genomic_DNA"/>
</dbReference>
<accession>A0ABD3A3A8</accession>
<dbReference type="Proteomes" id="UP001630127">
    <property type="component" value="Unassembled WGS sequence"/>
</dbReference>
<organism evidence="1 2">
    <name type="scientific">Cinchona calisaya</name>
    <dbReference type="NCBI Taxonomy" id="153742"/>
    <lineage>
        <taxon>Eukaryota</taxon>
        <taxon>Viridiplantae</taxon>
        <taxon>Streptophyta</taxon>
        <taxon>Embryophyta</taxon>
        <taxon>Tracheophyta</taxon>
        <taxon>Spermatophyta</taxon>
        <taxon>Magnoliopsida</taxon>
        <taxon>eudicotyledons</taxon>
        <taxon>Gunneridae</taxon>
        <taxon>Pentapetalae</taxon>
        <taxon>asterids</taxon>
        <taxon>lamiids</taxon>
        <taxon>Gentianales</taxon>
        <taxon>Rubiaceae</taxon>
        <taxon>Cinchonoideae</taxon>
        <taxon>Cinchoneae</taxon>
        <taxon>Cinchona</taxon>
    </lineage>
</organism>
<comment type="caution">
    <text evidence="1">The sequence shown here is derived from an EMBL/GenBank/DDBJ whole genome shotgun (WGS) entry which is preliminary data.</text>
</comment>
<evidence type="ECO:0008006" key="3">
    <source>
        <dbReference type="Google" id="ProtNLM"/>
    </source>
</evidence>
<protein>
    <recommendedName>
        <fullName evidence="3">WEB family protein</fullName>
    </recommendedName>
</protein>
<gene>
    <name evidence="1" type="ORF">ACH5RR_013649</name>
</gene>
<keyword evidence="2" id="KW-1185">Reference proteome</keyword>
<evidence type="ECO:0000313" key="2">
    <source>
        <dbReference type="Proteomes" id="UP001630127"/>
    </source>
</evidence>
<evidence type="ECO:0000313" key="1">
    <source>
        <dbReference type="EMBL" id="KAL3525277.1"/>
    </source>
</evidence>
<name>A0ABD3A3A8_9GENT</name>